<name>A0A2P6MUL8_9EUKA</name>
<dbReference type="InterPro" id="IPR007740">
    <property type="entry name" value="Ribosomal_mL49"/>
</dbReference>
<reference evidence="8 9" key="1">
    <citation type="journal article" date="2018" name="Genome Biol. Evol.">
        <title>Multiple Roots of Fruiting Body Formation in Amoebozoa.</title>
        <authorList>
            <person name="Hillmann F."/>
            <person name="Forbes G."/>
            <person name="Novohradska S."/>
            <person name="Ferling I."/>
            <person name="Riege K."/>
            <person name="Groth M."/>
            <person name="Westermann M."/>
            <person name="Marz M."/>
            <person name="Spaller T."/>
            <person name="Winckler T."/>
            <person name="Schaap P."/>
            <person name="Glockner G."/>
        </authorList>
    </citation>
    <scope>NUCLEOTIDE SEQUENCE [LARGE SCALE GENOMIC DNA]</scope>
    <source>
        <strain evidence="8 9">Jena</strain>
    </source>
</reference>
<dbReference type="GO" id="GO:0003735">
    <property type="term" value="F:structural constituent of ribosome"/>
    <property type="evidence" value="ECO:0007669"/>
    <property type="project" value="InterPro"/>
</dbReference>
<sequence length="89" mass="10150">MSASQGSKVFTYFIRRNKNNNLPVYSDFRNANSRRLTVVSKYTGNVQELKTDIQTVLGPQAEITEKVGRLEIKGNYVSSLKEWMTKVGF</sequence>
<dbReference type="STRING" id="1890364.A0A2P6MUL8"/>
<dbReference type="AlphaFoldDB" id="A0A2P6MUL8"/>
<comment type="caution">
    <text evidence="8">The sequence shown here is derived from an EMBL/GenBank/DDBJ whole genome shotgun (WGS) entry which is preliminary data.</text>
</comment>
<evidence type="ECO:0000256" key="1">
    <source>
        <dbReference type="ARBA" id="ARBA00004173"/>
    </source>
</evidence>
<gene>
    <name evidence="8" type="ORF">PROFUN_15729</name>
    <name evidence="7" type="ORF">PROFUN_16147</name>
</gene>
<dbReference type="PANTHER" id="PTHR13477">
    <property type="entry name" value="MITOCHONDRIAL 39S RIBOSOMAL PROTEIN L49"/>
    <property type="match status" value="1"/>
</dbReference>
<keyword evidence="5" id="KW-0687">Ribonucleoprotein</keyword>
<evidence type="ECO:0000313" key="9">
    <source>
        <dbReference type="Proteomes" id="UP000241769"/>
    </source>
</evidence>
<comment type="subcellular location">
    <subcellularLocation>
        <location evidence="1">Mitochondrion</location>
    </subcellularLocation>
</comment>
<evidence type="ECO:0000256" key="5">
    <source>
        <dbReference type="ARBA" id="ARBA00023274"/>
    </source>
</evidence>
<dbReference type="GO" id="GO:0006412">
    <property type="term" value="P:translation"/>
    <property type="evidence" value="ECO:0007669"/>
    <property type="project" value="InterPro"/>
</dbReference>
<dbReference type="OrthoDB" id="19439at2759"/>
<dbReference type="EMBL" id="MDYQ01000445">
    <property type="protein sequence ID" value="PRP74715.1"/>
    <property type="molecule type" value="Genomic_DNA"/>
</dbReference>
<evidence type="ECO:0000256" key="4">
    <source>
        <dbReference type="ARBA" id="ARBA00023128"/>
    </source>
</evidence>
<accession>A0A2P6MUL8</accession>
<comment type="similarity">
    <text evidence="2">Belongs to the mitochondrion-specific ribosomal protein mL49 family.</text>
</comment>
<keyword evidence="3 8" id="KW-0689">Ribosomal protein</keyword>
<dbReference type="Pfam" id="PF05046">
    <property type="entry name" value="Img2"/>
    <property type="match status" value="1"/>
</dbReference>
<dbReference type="GO" id="GO:0005762">
    <property type="term" value="C:mitochondrial large ribosomal subunit"/>
    <property type="evidence" value="ECO:0007669"/>
    <property type="project" value="TreeGrafter"/>
</dbReference>
<evidence type="ECO:0000313" key="7">
    <source>
        <dbReference type="EMBL" id="PRP74715.1"/>
    </source>
</evidence>
<evidence type="ECO:0000256" key="3">
    <source>
        <dbReference type="ARBA" id="ARBA00022980"/>
    </source>
</evidence>
<dbReference type="Proteomes" id="UP000241769">
    <property type="component" value="Unassembled WGS sequence"/>
</dbReference>
<dbReference type="Gene3D" id="3.30.780.10">
    <property type="entry name" value="SUI1-like domain"/>
    <property type="match status" value="1"/>
</dbReference>
<organism evidence="8 9">
    <name type="scientific">Planoprotostelium fungivorum</name>
    <dbReference type="NCBI Taxonomy" id="1890364"/>
    <lineage>
        <taxon>Eukaryota</taxon>
        <taxon>Amoebozoa</taxon>
        <taxon>Evosea</taxon>
        <taxon>Variosea</taxon>
        <taxon>Cavosteliida</taxon>
        <taxon>Cavosteliaceae</taxon>
        <taxon>Planoprotostelium</taxon>
    </lineage>
</organism>
<dbReference type="PANTHER" id="PTHR13477:SF0">
    <property type="entry name" value="LARGE RIBOSOMAL SUBUNIT PROTEIN ML49"/>
    <property type="match status" value="1"/>
</dbReference>
<evidence type="ECO:0000256" key="6">
    <source>
        <dbReference type="ARBA" id="ARBA00035191"/>
    </source>
</evidence>
<protein>
    <recommendedName>
        <fullName evidence="6">Large ribosomal subunit protein mL49</fullName>
    </recommendedName>
</protein>
<keyword evidence="4" id="KW-0496">Mitochondrion</keyword>
<evidence type="ECO:0000256" key="2">
    <source>
        <dbReference type="ARBA" id="ARBA00005677"/>
    </source>
</evidence>
<dbReference type="EMBL" id="MDYQ01000390">
    <property type="protein sequence ID" value="PRP75393.1"/>
    <property type="molecule type" value="Genomic_DNA"/>
</dbReference>
<keyword evidence="9" id="KW-1185">Reference proteome</keyword>
<proteinExistence type="inferred from homology"/>
<dbReference type="InParanoid" id="A0A2P6MUL8"/>
<evidence type="ECO:0000313" key="8">
    <source>
        <dbReference type="EMBL" id="PRP75393.1"/>
    </source>
</evidence>